<protein>
    <submittedName>
        <fullName evidence="1">Uncharacterized protein</fullName>
    </submittedName>
</protein>
<name>A0A8S5RIN9_9VIRU</name>
<evidence type="ECO:0000313" key="1">
    <source>
        <dbReference type="EMBL" id="DAE30844.1"/>
    </source>
</evidence>
<sequence length="34" mass="3925">MGKYIFKVLKGQNTRPPEYVEVPEGKDKNSNDEN</sequence>
<proteinExistence type="predicted"/>
<reference evidence="1" key="1">
    <citation type="journal article" date="2021" name="Proc. Natl. Acad. Sci. U.S.A.">
        <title>A Catalog of Tens of Thousands of Viruses from Human Metagenomes Reveals Hidden Associations with Chronic Diseases.</title>
        <authorList>
            <person name="Tisza M.J."/>
            <person name="Buck C.B."/>
        </authorList>
    </citation>
    <scope>NUCLEOTIDE SEQUENCE</scope>
    <source>
        <strain evidence="1">CtML55</strain>
    </source>
</reference>
<organism evidence="1">
    <name type="scientific">virus sp. ctML55</name>
    <dbReference type="NCBI Taxonomy" id="2827627"/>
    <lineage>
        <taxon>Viruses</taxon>
    </lineage>
</organism>
<accession>A0A8S5RIN9</accession>
<dbReference type="EMBL" id="BK059105">
    <property type="protein sequence ID" value="DAE30844.1"/>
    <property type="molecule type" value="Genomic_DNA"/>
</dbReference>